<name>A0A011NTK7_9PROT</name>
<gene>
    <name evidence="2" type="ORF">AW08_01516</name>
</gene>
<reference evidence="2" key="1">
    <citation type="submission" date="2014-02" db="EMBL/GenBank/DDBJ databases">
        <title>Expanding our view of genomic diversity in Candidatus Accumulibacter clades.</title>
        <authorList>
            <person name="Skennerton C.T."/>
            <person name="Barr J.J."/>
            <person name="Slater F.R."/>
            <person name="Bond P.L."/>
            <person name="Tyson G.W."/>
        </authorList>
    </citation>
    <scope>NUCLEOTIDE SEQUENCE [LARGE SCALE GENOMIC DNA]</scope>
</reference>
<comment type="caution">
    <text evidence="2">The sequence shown here is derived from an EMBL/GenBank/DDBJ whole genome shotgun (WGS) entry which is preliminary data.</text>
</comment>
<dbReference type="AlphaFoldDB" id="A0A011NTK7"/>
<dbReference type="Proteomes" id="UP000020218">
    <property type="component" value="Unassembled WGS sequence"/>
</dbReference>
<dbReference type="STRING" id="1454001.AW08_01516"/>
<dbReference type="EMBL" id="JFAX01000007">
    <property type="protein sequence ID" value="EXI67912.1"/>
    <property type="molecule type" value="Genomic_DNA"/>
</dbReference>
<dbReference type="Pfam" id="PF19266">
    <property type="entry name" value="CIS_tube"/>
    <property type="match status" value="1"/>
</dbReference>
<evidence type="ECO:0000259" key="1">
    <source>
        <dbReference type="Pfam" id="PF19266"/>
    </source>
</evidence>
<feature type="domain" description="Contractile injection system tube protein N-terminal" evidence="1">
    <location>
        <begin position="8"/>
        <end position="162"/>
    </location>
</feature>
<dbReference type="InterPro" id="IPR045361">
    <property type="entry name" value="CIS_tube_prot_N"/>
</dbReference>
<evidence type="ECO:0000313" key="2">
    <source>
        <dbReference type="EMBL" id="EXI67912.1"/>
    </source>
</evidence>
<evidence type="ECO:0000313" key="3">
    <source>
        <dbReference type="Proteomes" id="UP000020218"/>
    </source>
</evidence>
<keyword evidence="3" id="KW-1185">Reference proteome</keyword>
<protein>
    <recommendedName>
        <fullName evidence="1">Contractile injection system tube protein N-terminal domain-containing protein</fullName>
    </recommendedName>
</protein>
<organism evidence="2 3">
    <name type="scientific">Candidatus Accumulibacter adjunctus</name>
    <dbReference type="NCBI Taxonomy" id="1454001"/>
    <lineage>
        <taxon>Bacteria</taxon>
        <taxon>Pseudomonadati</taxon>
        <taxon>Pseudomonadota</taxon>
        <taxon>Betaproteobacteria</taxon>
        <taxon>Candidatus Accumulibacter</taxon>
    </lineage>
</organism>
<dbReference type="PATRIC" id="fig|1454001.3.peg.1593"/>
<accession>A0A011NTK7</accession>
<sequence length="236" mass="25133">MSGLVTAKLFELDDKLEDEKSGGKRASVQFNPETLKVTYANQIVDPPTGASNPDNGSAKGQFVGAGSTRLALQLWFDINVPMPGSEPSVDDVRRLTQSVTQLMQPEASATDKQKYIPPVVRFEWGSFKFDGVIESLEETLDFFSEKGVPLRASMALVMSQQKILIIPLGTAAGRQRKSPGAEPLAAAAQGSSVQGIAAAAGKGGNWQSIASANGIENPRQLAAGQLLNLSTGRKRY</sequence>
<proteinExistence type="predicted"/>